<reference evidence="1 2" key="1">
    <citation type="journal article" date="2014" name="Genome Announc.">
        <title>Genome Sequence of Afipia felis Strain 76713, Isolated in Hospital Water Using an Amoeba Co-Culture Procedure.</title>
        <authorList>
            <person name="Benamar S."/>
            <person name="La Scola B."/>
            <person name="Croce O."/>
        </authorList>
    </citation>
    <scope>NUCLEOTIDE SEQUENCE [LARGE SCALE GENOMIC DNA]</scope>
    <source>
        <strain evidence="1 2">76713</strain>
    </source>
</reference>
<evidence type="ECO:0000313" key="1">
    <source>
        <dbReference type="EMBL" id="CEG06812.1"/>
    </source>
</evidence>
<dbReference type="AntiFam" id="ANF00099">
    <property type="entry name" value="Shadow ORF (opposite glcB)"/>
</dbReference>
<dbReference type="AlphaFoldDB" id="A0A090MKG5"/>
<dbReference type="EMBL" id="CCAZ020000001">
    <property type="protein sequence ID" value="CEG06812.1"/>
    <property type="molecule type" value="Genomic_DNA"/>
</dbReference>
<comment type="caution">
    <text evidence="1">The sequence shown here is derived from an EMBL/GenBank/DDBJ whole genome shotgun (WGS) entry which is preliminary data.</text>
</comment>
<dbReference type="Proteomes" id="UP000035762">
    <property type="component" value="Unassembled WGS sequence"/>
</dbReference>
<evidence type="ECO:0000313" key="2">
    <source>
        <dbReference type="Proteomes" id="UP000035762"/>
    </source>
</evidence>
<protein>
    <submittedName>
        <fullName evidence="1">Uncharacterized protein</fullName>
    </submittedName>
</protein>
<accession>A0A090MKG5</accession>
<proteinExistence type="predicted"/>
<keyword evidence="2" id="KW-1185">Reference proteome</keyword>
<gene>
    <name evidence="1" type="ORF">BN961_00182</name>
</gene>
<name>A0A090MKG5_AFIFE</name>
<organism evidence="1 2">
    <name type="scientific">Afipia felis</name>
    <name type="common">Cat scratch disease bacillus</name>
    <dbReference type="NCBI Taxonomy" id="1035"/>
    <lineage>
        <taxon>Bacteria</taxon>
        <taxon>Pseudomonadati</taxon>
        <taxon>Pseudomonadota</taxon>
        <taxon>Alphaproteobacteria</taxon>
        <taxon>Hyphomicrobiales</taxon>
        <taxon>Nitrobacteraceae</taxon>
        <taxon>Afipia</taxon>
    </lineage>
</organism>
<sequence>MNVGDFVVDVGGLHRLRRLFGDEITDLLQKRGVSGEVDRLAAMGAMPFVDLLLQFVALFQKRLIVCCEFLHERGDAVPEFLGGNSAAGYGFLLDEFREDRSNLQAGDFCASHFSPIPKQPLAAISKNGMKCPPK</sequence>